<dbReference type="Proteomes" id="UP000501727">
    <property type="component" value="Chromosome"/>
</dbReference>
<dbReference type="KEGG" id="ahat:ADCFC_08640"/>
<feature type="region of interest" description="Disordered" evidence="1">
    <location>
        <begin position="47"/>
        <end position="78"/>
    </location>
</feature>
<proteinExistence type="predicted"/>
<feature type="compositionally biased region" description="Basic residues" evidence="1">
    <location>
        <begin position="48"/>
        <end position="66"/>
    </location>
</feature>
<accession>A0A6F8SJI9</accession>
<dbReference type="EMBL" id="AP022829">
    <property type="protein sequence ID" value="BCA88245.1"/>
    <property type="molecule type" value="Genomic_DNA"/>
</dbReference>
<feature type="domain" description="HTH-like" evidence="2">
    <location>
        <begin position="160"/>
        <end position="196"/>
    </location>
</feature>
<dbReference type="AlphaFoldDB" id="A0A6F8SJI9"/>
<organism evidence="3 4">
    <name type="scientific">Adlercreutzia hattorii</name>
    <dbReference type="NCBI Taxonomy" id="2707299"/>
    <lineage>
        <taxon>Bacteria</taxon>
        <taxon>Bacillati</taxon>
        <taxon>Actinomycetota</taxon>
        <taxon>Coriobacteriia</taxon>
        <taxon>Eggerthellales</taxon>
        <taxon>Eggerthellaceae</taxon>
        <taxon>Adlercreutzia</taxon>
    </lineage>
</organism>
<dbReference type="Pfam" id="PF13276">
    <property type="entry name" value="HTH_21"/>
    <property type="match status" value="1"/>
</dbReference>
<reference evidence="4" key="2">
    <citation type="submission" date="2020-03" db="EMBL/GenBank/DDBJ databases">
        <title>Complete Genome Sequence of Adlercreutzia sp. strain 8CFCBH1 Producing Equol, Isolated from Healthy Japanese Feces.</title>
        <authorList>
            <person name="Ogata Y."/>
            <person name="Sakamoto M."/>
            <person name="Ohkuma M."/>
            <person name="Hattori M."/>
            <person name="Suda W."/>
        </authorList>
    </citation>
    <scope>NUCLEOTIDE SEQUENCE [LARGE SCALE GENOMIC DNA]</scope>
    <source>
        <strain evidence="4">8CFCBH1</strain>
    </source>
</reference>
<reference evidence="4" key="1">
    <citation type="journal article" date="2020" name="Microbiol. Resour. Announc.">
        <title>Complete Genome Sequence of Adlercreutzia sp. Strain 8CFCBH1, a Potent Producer of Equol, Isolated from Healthy Japanese Feces.</title>
        <authorList>
            <person name="Ogata Y."/>
            <person name="Sakamoto M."/>
            <person name="Ohkuma M."/>
            <person name="Hattori M."/>
            <person name="Suda W."/>
        </authorList>
    </citation>
    <scope>NUCLEOTIDE SEQUENCE [LARGE SCALE GENOMIC DNA]</scope>
    <source>
        <strain evidence="4">8CFCBH1</strain>
    </source>
</reference>
<evidence type="ECO:0000259" key="2">
    <source>
        <dbReference type="Pfam" id="PF13276"/>
    </source>
</evidence>
<protein>
    <recommendedName>
        <fullName evidence="2">HTH-like domain-containing protein</fullName>
    </recommendedName>
</protein>
<gene>
    <name evidence="3" type="ORF">ADCFC_07430</name>
</gene>
<name>A0A6F8SJI9_9ACTN</name>
<keyword evidence="4" id="KW-1185">Reference proteome</keyword>
<evidence type="ECO:0000313" key="3">
    <source>
        <dbReference type="EMBL" id="BCA88245.1"/>
    </source>
</evidence>
<evidence type="ECO:0000256" key="1">
    <source>
        <dbReference type="SAM" id="MobiDB-lite"/>
    </source>
</evidence>
<evidence type="ECO:0000313" key="4">
    <source>
        <dbReference type="Proteomes" id="UP000501727"/>
    </source>
</evidence>
<dbReference type="InterPro" id="IPR025948">
    <property type="entry name" value="HTH-like_dom"/>
</dbReference>
<sequence length="200" mass="22683">MVREGVRMYDRDVVELALLALEEGMSQQEAAELCGASRGTVGYWARGRLPHGRRAPSARPPRRRARMAPPDAKEEPLNEAERAAYEAAMTENQLLRAVLDDLKGAGSHPGSMSNRRKCELGERLRAATGLPLREITAFLRISSSYEYRRARLGRPDKYAALRARVRELFEEGSRNWGYRTVWARLRREGVSGSRRRWCAA</sequence>